<evidence type="ECO:0000256" key="8">
    <source>
        <dbReference type="SAM" id="MobiDB-lite"/>
    </source>
</evidence>
<feature type="domain" description="EamA" evidence="10">
    <location>
        <begin position="248"/>
        <end position="381"/>
    </location>
</feature>
<feature type="transmembrane region" description="Helical" evidence="9">
    <location>
        <begin position="247"/>
        <end position="264"/>
    </location>
</feature>
<keyword evidence="7 9" id="KW-0472">Membrane</keyword>
<comment type="subcellular location">
    <subcellularLocation>
        <location evidence="1">Cell membrane</location>
        <topology evidence="1">Multi-pass membrane protein</topology>
    </subcellularLocation>
</comment>
<organism evidence="11 12">
    <name type="scientific">Cellulomonas denverensis</name>
    <dbReference type="NCBI Taxonomy" id="264297"/>
    <lineage>
        <taxon>Bacteria</taxon>
        <taxon>Bacillati</taxon>
        <taxon>Actinomycetota</taxon>
        <taxon>Actinomycetes</taxon>
        <taxon>Micrococcales</taxon>
        <taxon>Cellulomonadaceae</taxon>
        <taxon>Cellulomonas</taxon>
    </lineage>
</organism>
<feature type="transmembrane region" description="Helical" evidence="9">
    <location>
        <begin position="223"/>
        <end position="241"/>
    </location>
</feature>
<evidence type="ECO:0000313" key="11">
    <source>
        <dbReference type="EMBL" id="NKY21593.1"/>
    </source>
</evidence>
<dbReference type="NCBIfam" id="TIGR00688">
    <property type="entry name" value="rarD"/>
    <property type="match status" value="1"/>
</dbReference>
<dbReference type="PANTHER" id="PTHR22911">
    <property type="entry name" value="ACYL-MALONYL CONDENSING ENZYME-RELATED"/>
    <property type="match status" value="1"/>
</dbReference>
<reference evidence="11 12" key="1">
    <citation type="submission" date="2020-04" db="EMBL/GenBank/DDBJ databases">
        <title>MicrobeNet Type strains.</title>
        <authorList>
            <person name="Nicholson A.C."/>
        </authorList>
    </citation>
    <scope>NUCLEOTIDE SEQUENCE [LARGE SCALE GENOMIC DNA]</scope>
    <source>
        <strain evidence="11 12">ATCC BAA-788</strain>
    </source>
</reference>
<keyword evidence="3" id="KW-0813">Transport</keyword>
<evidence type="ECO:0000256" key="5">
    <source>
        <dbReference type="ARBA" id="ARBA00022692"/>
    </source>
</evidence>
<dbReference type="PANTHER" id="PTHR22911:SF137">
    <property type="entry name" value="SOLUTE CARRIER FAMILY 35 MEMBER G2-RELATED"/>
    <property type="match status" value="1"/>
</dbReference>
<accession>A0A7X6QXZ5</accession>
<name>A0A7X6QXZ5_9CELL</name>
<evidence type="ECO:0000256" key="1">
    <source>
        <dbReference type="ARBA" id="ARBA00004651"/>
    </source>
</evidence>
<dbReference type="AlphaFoldDB" id="A0A7X6QXZ5"/>
<evidence type="ECO:0000259" key="10">
    <source>
        <dbReference type="Pfam" id="PF00892"/>
    </source>
</evidence>
<proteinExistence type="inferred from homology"/>
<feature type="transmembrane region" description="Helical" evidence="9">
    <location>
        <begin position="110"/>
        <end position="128"/>
    </location>
</feature>
<comment type="caution">
    <text evidence="11">The sequence shown here is derived from an EMBL/GenBank/DDBJ whole genome shotgun (WGS) entry which is preliminary data.</text>
</comment>
<comment type="similarity">
    <text evidence="2">Belongs to the EamA transporter family.</text>
</comment>
<evidence type="ECO:0000256" key="4">
    <source>
        <dbReference type="ARBA" id="ARBA00022475"/>
    </source>
</evidence>
<keyword evidence="12" id="KW-1185">Reference proteome</keyword>
<feature type="transmembrane region" description="Helical" evidence="9">
    <location>
        <begin position="334"/>
        <end position="353"/>
    </location>
</feature>
<evidence type="ECO:0000256" key="6">
    <source>
        <dbReference type="ARBA" id="ARBA00022989"/>
    </source>
</evidence>
<feature type="region of interest" description="Disordered" evidence="8">
    <location>
        <begin position="54"/>
        <end position="101"/>
    </location>
</feature>
<protein>
    <submittedName>
        <fullName evidence="11">EamA family transporter RarD</fullName>
    </submittedName>
</protein>
<dbReference type="EMBL" id="JAAXOX010000001">
    <property type="protein sequence ID" value="NKY21593.1"/>
    <property type="molecule type" value="Genomic_DNA"/>
</dbReference>
<feature type="transmembrane region" description="Helical" evidence="9">
    <location>
        <begin position="168"/>
        <end position="187"/>
    </location>
</feature>
<keyword evidence="6 9" id="KW-1133">Transmembrane helix</keyword>
<feature type="domain" description="EamA" evidence="10">
    <location>
        <begin position="108"/>
        <end position="239"/>
    </location>
</feature>
<feature type="transmembrane region" description="Helical" evidence="9">
    <location>
        <begin position="199"/>
        <end position="216"/>
    </location>
</feature>
<evidence type="ECO:0000256" key="3">
    <source>
        <dbReference type="ARBA" id="ARBA00022448"/>
    </source>
</evidence>
<dbReference type="Proteomes" id="UP000581206">
    <property type="component" value="Unassembled WGS sequence"/>
</dbReference>
<feature type="transmembrane region" description="Helical" evidence="9">
    <location>
        <begin position="134"/>
        <end position="156"/>
    </location>
</feature>
<dbReference type="GO" id="GO:0005886">
    <property type="term" value="C:plasma membrane"/>
    <property type="evidence" value="ECO:0007669"/>
    <property type="project" value="UniProtKB-SubCell"/>
</dbReference>
<gene>
    <name evidence="11" type="primary">rarD</name>
    <name evidence="11" type="ORF">HGA03_02830</name>
</gene>
<dbReference type="SUPFAM" id="SSF103481">
    <property type="entry name" value="Multidrug resistance efflux transporter EmrE"/>
    <property type="match status" value="2"/>
</dbReference>
<dbReference type="Pfam" id="PF00892">
    <property type="entry name" value="EamA"/>
    <property type="match status" value="2"/>
</dbReference>
<feature type="transmembrane region" description="Helical" evidence="9">
    <location>
        <begin position="365"/>
        <end position="385"/>
    </location>
</feature>
<evidence type="ECO:0000256" key="9">
    <source>
        <dbReference type="SAM" id="Phobius"/>
    </source>
</evidence>
<dbReference type="Gene3D" id="1.10.3730.20">
    <property type="match status" value="1"/>
</dbReference>
<evidence type="ECO:0000256" key="2">
    <source>
        <dbReference type="ARBA" id="ARBA00007362"/>
    </source>
</evidence>
<evidence type="ECO:0000256" key="7">
    <source>
        <dbReference type="ARBA" id="ARBA00023136"/>
    </source>
</evidence>
<dbReference type="InterPro" id="IPR004626">
    <property type="entry name" value="RarD"/>
</dbReference>
<evidence type="ECO:0000313" key="12">
    <source>
        <dbReference type="Proteomes" id="UP000581206"/>
    </source>
</evidence>
<feature type="transmembrane region" description="Helical" evidence="9">
    <location>
        <begin position="308"/>
        <end position="327"/>
    </location>
</feature>
<feature type="compositionally biased region" description="Low complexity" evidence="8">
    <location>
        <begin position="87"/>
        <end position="98"/>
    </location>
</feature>
<feature type="compositionally biased region" description="Polar residues" evidence="8">
    <location>
        <begin position="65"/>
        <end position="74"/>
    </location>
</feature>
<keyword evidence="4" id="KW-1003">Cell membrane</keyword>
<feature type="transmembrane region" description="Helical" evidence="9">
    <location>
        <begin position="276"/>
        <end position="296"/>
    </location>
</feature>
<dbReference type="InterPro" id="IPR000620">
    <property type="entry name" value="EamA_dom"/>
</dbReference>
<keyword evidence="5 9" id="KW-0812">Transmembrane</keyword>
<dbReference type="InterPro" id="IPR037185">
    <property type="entry name" value="EmrE-like"/>
</dbReference>
<sequence>MPAGPAPITATRTGRWELTRLPSLSTRTWRRATLRRPSPGPDVQVAALRPRAVTSLGGPGKGASARQSPSNSCQRPDAVRGGSAAGVTVRPVSTTPTPTLDPRGLANGTAAYLLWGVLPLYFTLLVPAGPAEIIAHRVLWSLVFCAVVLTVGRAWGAFGTVLRSGRTLGVLAVAAVLLAVNWLTFVYGTLSGHVVDAALGYFINPIVTVGLAVLVLRERLRRLQWIALGISVLAVVVITVGVGRLPWVALTLAFSFGFYGLLKNRVGRSVGAAPSLAVETLVLAPVAAGYLIWLTAIGDSSFGHAGTGQALALVGTGVVTALPLLLFGEAARRLPLSVVGMLQYLAPILQFLIGVTVLHETMPPARWWGFALVWVALVLLTIDGVRASRAQRLSRVQEATLSPR</sequence>